<protein>
    <submittedName>
        <fullName evidence="1">Uncharacterized protein</fullName>
    </submittedName>
</protein>
<gene>
    <name evidence="1" type="ORF">S06H3_38313</name>
</gene>
<organism evidence="1">
    <name type="scientific">marine sediment metagenome</name>
    <dbReference type="NCBI Taxonomy" id="412755"/>
    <lineage>
        <taxon>unclassified sequences</taxon>
        <taxon>metagenomes</taxon>
        <taxon>ecological metagenomes</taxon>
    </lineage>
</organism>
<reference evidence="1" key="1">
    <citation type="journal article" date="2014" name="Front. Microbiol.">
        <title>High frequency of phylogenetically diverse reductive dehalogenase-homologous genes in deep subseafloor sedimentary metagenomes.</title>
        <authorList>
            <person name="Kawai M."/>
            <person name="Futagami T."/>
            <person name="Toyoda A."/>
            <person name="Takaki Y."/>
            <person name="Nishi S."/>
            <person name="Hori S."/>
            <person name="Arai W."/>
            <person name="Tsubouchi T."/>
            <person name="Morono Y."/>
            <person name="Uchiyama I."/>
            <person name="Ito T."/>
            <person name="Fujiyama A."/>
            <person name="Inagaki F."/>
            <person name="Takami H."/>
        </authorList>
    </citation>
    <scope>NUCLEOTIDE SEQUENCE</scope>
    <source>
        <strain evidence="1">Expedition CK06-06</strain>
    </source>
</reference>
<dbReference type="EMBL" id="BARV01023341">
    <property type="protein sequence ID" value="GAI35635.1"/>
    <property type="molecule type" value="Genomic_DNA"/>
</dbReference>
<name>X1P9D1_9ZZZZ</name>
<dbReference type="AlphaFoldDB" id="X1P9D1"/>
<accession>X1P9D1</accession>
<sequence length="134" mass="15267">FLVEAKAHVPELLSPGTKASSKSKEFIERSLKEVQSFLRVDPIVNWSQALYQYTNRLAHLYLMRELNKMPTFLAFVYFVGDHEMEGPSTVGEWQSAIQVVNGVLGLRESHRLSKYVHDVFIDVADIKEATAKAR</sequence>
<feature type="non-terminal residue" evidence="1">
    <location>
        <position position="1"/>
    </location>
</feature>
<comment type="caution">
    <text evidence="1">The sequence shown here is derived from an EMBL/GenBank/DDBJ whole genome shotgun (WGS) entry which is preliminary data.</text>
</comment>
<evidence type="ECO:0000313" key="1">
    <source>
        <dbReference type="EMBL" id="GAI35635.1"/>
    </source>
</evidence>
<proteinExistence type="predicted"/>